<comment type="caution">
    <text evidence="2">The sequence shown here is derived from an EMBL/GenBank/DDBJ whole genome shotgun (WGS) entry which is preliminary data.</text>
</comment>
<dbReference type="PATRIC" id="fig|1265819.5.peg.1694"/>
<name>W7B810_9LIST</name>
<dbReference type="RefSeq" id="WP_036066314.1">
    <property type="nucleotide sequence ID" value="NZ_AODD01000011.1"/>
</dbReference>
<dbReference type="Proteomes" id="UP000019253">
    <property type="component" value="Unassembled WGS sequence"/>
</dbReference>
<accession>W7B810</accession>
<dbReference type="STRING" id="1265819.PGRAN_08509"/>
<feature type="compositionally biased region" description="Basic and acidic residues" evidence="1">
    <location>
        <begin position="109"/>
        <end position="131"/>
    </location>
</feature>
<evidence type="ECO:0000313" key="2">
    <source>
        <dbReference type="EMBL" id="EUJ23389.1"/>
    </source>
</evidence>
<sequence length="195" mass="20084">MVGTLNKNDEAYGDNNLYHIGKILSDIGSIVVGGLGMAGGGALAGGGLVLDGTGVGAIAGVPANLAGVAIATSSGVVAKNGTQNIIKDASDLISNIKSGKDSNTPELIKTGDKTSRGRSFSEHGAERANERDFSKDTIDSIIDNNMKTRKSKVDDLGRKTWEYTDARGNKVVTNESGGIISVHSPLPGGTYIPKK</sequence>
<reference evidence="2 3" key="1">
    <citation type="journal article" date="2014" name="Int. J. Syst. Evol. Microbiol.">
        <title>Listeria floridensis sp. nov., Listeria aquatica sp. nov., Listeria cornellensis sp. nov., Listeria riparia sp. nov. and Listeria grandensis sp. nov., from agricultural and natural environments.</title>
        <authorList>
            <person name="den Bakker H.C."/>
            <person name="Warchocki S."/>
            <person name="Wright E.M."/>
            <person name="Allred A.F."/>
            <person name="Ahlstrom C."/>
            <person name="Manuel C.S."/>
            <person name="Stasiewicz M.J."/>
            <person name="Burrell A."/>
            <person name="Roof S."/>
            <person name="Strawn L."/>
            <person name="Fortes E.D."/>
            <person name="Nightingale K.K."/>
            <person name="Kephart D."/>
            <person name="Wiedmann M."/>
        </authorList>
    </citation>
    <scope>NUCLEOTIDE SEQUENCE [LARGE SCALE GENOMIC DNA]</scope>
    <source>
        <strain evidence="3">FSL F6-971</strain>
    </source>
</reference>
<protein>
    <submittedName>
        <fullName evidence="2">Uncharacterized protein</fullName>
    </submittedName>
</protein>
<evidence type="ECO:0000313" key="3">
    <source>
        <dbReference type="Proteomes" id="UP000019253"/>
    </source>
</evidence>
<gene>
    <name evidence="2" type="ORF">PGRAN_08509</name>
</gene>
<evidence type="ECO:0000256" key="1">
    <source>
        <dbReference type="SAM" id="MobiDB-lite"/>
    </source>
</evidence>
<dbReference type="AlphaFoldDB" id="W7B810"/>
<feature type="region of interest" description="Disordered" evidence="1">
    <location>
        <begin position="100"/>
        <end position="131"/>
    </location>
</feature>
<dbReference type="EMBL" id="AODD01000011">
    <property type="protein sequence ID" value="EUJ23389.1"/>
    <property type="molecule type" value="Genomic_DNA"/>
</dbReference>
<organism evidence="2 3">
    <name type="scientific">Listeria grandensis FSL F6-0971</name>
    <dbReference type="NCBI Taxonomy" id="1265819"/>
    <lineage>
        <taxon>Bacteria</taxon>
        <taxon>Bacillati</taxon>
        <taxon>Bacillota</taxon>
        <taxon>Bacilli</taxon>
        <taxon>Bacillales</taxon>
        <taxon>Listeriaceae</taxon>
        <taxon>Listeria</taxon>
    </lineage>
</organism>
<dbReference type="OrthoDB" id="2666939at2"/>
<proteinExistence type="predicted"/>
<keyword evidence="3" id="KW-1185">Reference proteome</keyword>